<dbReference type="InterPro" id="IPR011765">
    <property type="entry name" value="Pept_M16_N"/>
</dbReference>
<proteinExistence type="predicted"/>
<evidence type="ECO:0000313" key="4">
    <source>
        <dbReference type="EMBL" id="OPC83637.1"/>
    </source>
</evidence>
<evidence type="ECO:0000259" key="3">
    <source>
        <dbReference type="Pfam" id="PF05193"/>
    </source>
</evidence>
<protein>
    <recommendedName>
        <fullName evidence="6">Peptidase M16</fullName>
    </recommendedName>
</protein>
<comment type="caution">
    <text evidence="4">The sequence shown here is derived from an EMBL/GenBank/DDBJ whole genome shotgun (WGS) entry which is preliminary data.</text>
</comment>
<sequence>MSAHVGTRHTLVAERPTGSEPRPYRFPEVRRVTVAGGEVVGAHLPGHRLAWAKSVMESGALHEPVGLDGLARITCSLLDEGSLDRDADAFGVAVEALGAQWRIACGWETQEVGLDLPADRLTAGLDLVAEAIRRPAFTDADVERFLADHVRSLKTAWAQPGTRAQLAFRQALFGPAHRLGGVLGGTPDTAAALTADAIRAFHADRMTAPGTLAVVGDLDTIDLEALGTIVFAGATGTGRPAELAEFTGAPSTRQAIVVDRPGAVQSVLRIGHTAAPRSTPDLIAVELCAEVLGGSFGSRLNHLLREVKGYTYGAHASFGHGRRSGAFTMSAAVHTEVTAAAVEDTIAEIRRMHSDGVTADELAATRAHALGSMPINLQTPGGIGGRLIEAIVHGLPDDHVTREYAEIGSTDLAAVSRAAAIHLRPDELAVVVEGDASRVVPDLEAAGFEVVRSEV</sequence>
<dbReference type="RefSeq" id="WP_078977919.1">
    <property type="nucleotide sequence ID" value="NZ_MWQN01000001.1"/>
</dbReference>
<accession>A0A1T3P3G8</accession>
<feature type="region of interest" description="Disordered" evidence="1">
    <location>
        <begin position="1"/>
        <end position="24"/>
    </location>
</feature>
<dbReference type="EMBL" id="MWQN01000001">
    <property type="protein sequence ID" value="OPC83637.1"/>
    <property type="molecule type" value="Genomic_DNA"/>
</dbReference>
<feature type="domain" description="Peptidase M16 C-terminal" evidence="3">
    <location>
        <begin position="193"/>
        <end position="366"/>
    </location>
</feature>
<dbReference type="STRING" id="159449.B4N89_24250"/>
<organism evidence="4 5">
    <name type="scientific">Embleya scabrispora</name>
    <dbReference type="NCBI Taxonomy" id="159449"/>
    <lineage>
        <taxon>Bacteria</taxon>
        <taxon>Bacillati</taxon>
        <taxon>Actinomycetota</taxon>
        <taxon>Actinomycetes</taxon>
        <taxon>Kitasatosporales</taxon>
        <taxon>Streptomycetaceae</taxon>
        <taxon>Embleya</taxon>
    </lineage>
</organism>
<dbReference type="Pfam" id="PF00675">
    <property type="entry name" value="Peptidase_M16"/>
    <property type="match status" value="1"/>
</dbReference>
<dbReference type="GO" id="GO:0046872">
    <property type="term" value="F:metal ion binding"/>
    <property type="evidence" value="ECO:0007669"/>
    <property type="project" value="InterPro"/>
</dbReference>
<dbReference type="PANTHER" id="PTHR11851:SF224">
    <property type="entry name" value="PROCESSING PROTEASE"/>
    <property type="match status" value="1"/>
</dbReference>
<dbReference type="InterPro" id="IPR050361">
    <property type="entry name" value="MPP/UQCRC_Complex"/>
</dbReference>
<dbReference type="InterPro" id="IPR011249">
    <property type="entry name" value="Metalloenz_LuxS/M16"/>
</dbReference>
<keyword evidence="5" id="KW-1185">Reference proteome</keyword>
<dbReference type="OrthoDB" id="9811314at2"/>
<evidence type="ECO:0008006" key="6">
    <source>
        <dbReference type="Google" id="ProtNLM"/>
    </source>
</evidence>
<dbReference type="AlphaFoldDB" id="A0A1T3P3G8"/>
<feature type="domain" description="Peptidase M16 N-terminal" evidence="2">
    <location>
        <begin position="55"/>
        <end position="160"/>
    </location>
</feature>
<dbReference type="Proteomes" id="UP000190037">
    <property type="component" value="Unassembled WGS sequence"/>
</dbReference>
<dbReference type="SUPFAM" id="SSF63411">
    <property type="entry name" value="LuxS/MPP-like metallohydrolase"/>
    <property type="match status" value="2"/>
</dbReference>
<evidence type="ECO:0000313" key="5">
    <source>
        <dbReference type="Proteomes" id="UP000190037"/>
    </source>
</evidence>
<reference evidence="4 5" key="1">
    <citation type="submission" date="2017-03" db="EMBL/GenBank/DDBJ databases">
        <title>Draft genome sequence of Streptomyces scabrisporus NF3, endophyte isolated from Amphipterygium adstringens.</title>
        <authorList>
            <person name="Vazquez M."/>
            <person name="Ceapa C.D."/>
            <person name="Rodriguez Luna D."/>
            <person name="Sanchez Esquivel S."/>
        </authorList>
    </citation>
    <scope>NUCLEOTIDE SEQUENCE [LARGE SCALE GENOMIC DNA]</scope>
    <source>
        <strain evidence="4 5">NF3</strain>
    </source>
</reference>
<dbReference type="InterPro" id="IPR007863">
    <property type="entry name" value="Peptidase_M16_C"/>
</dbReference>
<gene>
    <name evidence="4" type="ORF">B4N89_24250</name>
</gene>
<evidence type="ECO:0000256" key="1">
    <source>
        <dbReference type="SAM" id="MobiDB-lite"/>
    </source>
</evidence>
<dbReference type="Pfam" id="PF05193">
    <property type="entry name" value="Peptidase_M16_C"/>
    <property type="match status" value="1"/>
</dbReference>
<dbReference type="PANTHER" id="PTHR11851">
    <property type="entry name" value="METALLOPROTEASE"/>
    <property type="match status" value="1"/>
</dbReference>
<name>A0A1T3P3G8_9ACTN</name>
<evidence type="ECO:0000259" key="2">
    <source>
        <dbReference type="Pfam" id="PF00675"/>
    </source>
</evidence>
<dbReference type="Gene3D" id="3.30.830.10">
    <property type="entry name" value="Metalloenzyme, LuxS/M16 peptidase-like"/>
    <property type="match status" value="2"/>
</dbReference>